<feature type="coiled-coil region" evidence="1">
    <location>
        <begin position="748"/>
        <end position="775"/>
    </location>
</feature>
<dbReference type="InterPro" id="IPR008571">
    <property type="entry name" value="HerA-like"/>
</dbReference>
<dbReference type="EMBL" id="AP014868">
    <property type="protein sequence ID" value="BAR87795.1"/>
    <property type="molecule type" value="Genomic_DNA"/>
</dbReference>
<evidence type="ECO:0000313" key="4">
    <source>
        <dbReference type="Proteomes" id="UP000055316"/>
    </source>
</evidence>
<dbReference type="SUPFAM" id="SSF52540">
    <property type="entry name" value="P-loop containing nucleoside triphosphate hydrolases"/>
    <property type="match status" value="1"/>
</dbReference>
<dbReference type="PANTHER" id="PTHR42957:SF1">
    <property type="entry name" value="HELICASE MJ1565-RELATED"/>
    <property type="match status" value="1"/>
</dbReference>
<sequence length="963" mass="110195">MSDDAKVDQLGDMIRQVHGEGRKPLEQLWKGRDWYRLLMYQPEDIDGKSQKVRFYLGGPEENLAYLVKAFRNVYKNAEVIEQNIEDIPFPRNKLFGGAVGGRMKLKTKKSLSLAQYKTDKLPQLISGMEEKTWIDVSFSPDRDYRLTRRIKKEEAELKDRKRIEKDLDVFQKTEAKVLTQRFLGKETAFQVCVSVATEVYPGVRMLKGLGNIIASMMADVNELRYRSFRRSIWRIPIPYYGRMTWTGSELVNLLHLPNIKGDKEDVSENKILYLESGEKMLPEGILSEGLEIGTLVHPLEKNRTVKILNEVFKKMGCIVGTTGAGKSTVAANVLDSAMKLWIENPDDASGFSLFDPTPDLAIVMLNRLLKAELEGAKIPWEKVHFIRFRDTDYPPAINLLHCNPGEDMQTVVDSIFDSIKALVPNPAPQTERILKSIIGTLLCDGSQKHSTLSIISFCTDELFRERVLDGLEGPESTYYRNVWKNEIGNALEDSVQPLLNRLDIFRSSTYLKRIYGQSEFALDIFNWMEKGHIIFYDLSGMANTDIKLTIGYIMNQYHRVVQKRQVGSKLHLTFIDEAHKVQVPILPKIVAEDRKYGLGLWIITQQISGQLDKELTDALTEIGGNFFVCRQGKSSAKTLEGVMQGKFRAEYLQGLPDLHAAIQTQDKFEGEAKNVWCMIKAKPLDRYRPNGKIATYGNDKEIADSNEWTYKKIGELEKRGKSAEEIDREINLFLYGQDITASTKVNLKKEDESLFEKAEKEAAQEESLFEKAEEAAQEESLFEKAEEAAQEESLFEKAEEAAQEESLFEKAEEAAQEESLFEKAEEAAQEESLFEKAEEAAQEESLFEKAEEAAQEESLFEKAEEVAQEESLFEKAEEATQKESLFEKTEEATREESPVIMDMPFPWDMENTDHIFLKEKEEINYPFETGDDDKEKYPVEIKNEELQKVENAESKEEKSIFDF</sequence>
<dbReference type="Proteomes" id="UP000055316">
    <property type="component" value="Plasmid pKK4"/>
</dbReference>
<dbReference type="Pfam" id="PF13634">
    <property type="entry name" value="Nucleoporin_FG"/>
    <property type="match status" value="1"/>
</dbReference>
<name>A0A9W4A1B0_BACTO</name>
<dbReference type="InterPro" id="IPR025574">
    <property type="entry name" value="Nucleoporin_FG_rpt"/>
</dbReference>
<keyword evidence="1" id="KW-0175">Coiled coil</keyword>
<gene>
    <name evidence="3" type="ORF">KNN_07062</name>
</gene>
<accession>A0A9W4A1B0</accession>
<dbReference type="AlphaFoldDB" id="A0A9W4A1B0"/>
<organism evidence="3 4">
    <name type="scientific">Bacillus thuringiensis subsp. tolworthi</name>
    <dbReference type="NCBI Taxonomy" id="1442"/>
    <lineage>
        <taxon>Bacteria</taxon>
        <taxon>Bacillati</taxon>
        <taxon>Bacillota</taxon>
        <taxon>Bacilli</taxon>
        <taxon>Bacillales</taxon>
        <taxon>Bacillaceae</taxon>
        <taxon>Bacillus</taxon>
        <taxon>Bacillus cereus group</taxon>
    </lineage>
</organism>
<feature type="compositionally biased region" description="Basic and acidic residues" evidence="2">
    <location>
        <begin position="872"/>
        <end position="897"/>
    </location>
</feature>
<evidence type="ECO:0000256" key="1">
    <source>
        <dbReference type="SAM" id="Coils"/>
    </source>
</evidence>
<keyword evidence="3" id="KW-0614">Plasmid</keyword>
<evidence type="ECO:0000313" key="3">
    <source>
        <dbReference type="EMBL" id="BAR87795.1"/>
    </source>
</evidence>
<dbReference type="InterPro" id="IPR027417">
    <property type="entry name" value="P-loop_NTPase"/>
</dbReference>
<geneLocation type="plasmid" evidence="4">
    <name>pKK4 DNA</name>
</geneLocation>
<feature type="region of interest" description="Disordered" evidence="2">
    <location>
        <begin position="788"/>
        <end position="906"/>
    </location>
</feature>
<dbReference type="Gene3D" id="3.40.50.300">
    <property type="entry name" value="P-loop containing nucleotide triphosphate hydrolases"/>
    <property type="match status" value="1"/>
</dbReference>
<dbReference type="GO" id="GO:0032991">
    <property type="term" value="C:protein-containing complex"/>
    <property type="evidence" value="ECO:0007669"/>
    <property type="project" value="UniProtKB-ARBA"/>
</dbReference>
<reference evidence="3 4" key="1">
    <citation type="submission" date="2015-05" db="EMBL/GenBank/DDBJ databases">
        <title>Whole genome sequence of Bacillus thuringiensis serovar tolworthi Pasteur Institute Standard strain.</title>
        <authorList>
            <person name="Kanda K."/>
            <person name="Nakashima K."/>
            <person name="Nagano Y."/>
        </authorList>
    </citation>
    <scope>NUCLEOTIDE SEQUENCE [LARGE SCALE GENOMIC DNA]</scope>
    <source>
        <strain evidence="3 4">Pasteur Institute Standard strain</strain>
        <plasmid evidence="4">pKK4 DNA</plasmid>
    </source>
</reference>
<evidence type="ECO:0000256" key="2">
    <source>
        <dbReference type="SAM" id="MobiDB-lite"/>
    </source>
</evidence>
<dbReference type="PANTHER" id="PTHR42957">
    <property type="entry name" value="HELICASE MJ1565-RELATED"/>
    <property type="match status" value="1"/>
</dbReference>
<protein>
    <submittedName>
        <fullName evidence="3">Uncharacterized protein</fullName>
    </submittedName>
</protein>
<proteinExistence type="predicted"/>